<sequence>MRWRGVYMMLRIRSNLLLLLDARFLSFKSVVIFLLQLLLNRFI</sequence>
<gene>
    <name evidence="2" type="ORF">U14_00501</name>
</gene>
<accession>A0A0S6VQD8</accession>
<keyword evidence="1" id="KW-0812">Transmembrane</keyword>
<keyword evidence="3" id="KW-1185">Reference proteome</keyword>
<feature type="transmembrane region" description="Helical" evidence="1">
    <location>
        <begin position="16"/>
        <end position="39"/>
    </location>
</feature>
<name>A0A0S6VQD8_9BACT</name>
<organism evidence="2">
    <name type="scientific">Candidatus Moduliflexus flocculans</name>
    <dbReference type="NCBI Taxonomy" id="1499966"/>
    <lineage>
        <taxon>Bacteria</taxon>
        <taxon>Candidatus Moduliflexota</taxon>
        <taxon>Candidatus Moduliflexia</taxon>
        <taxon>Candidatus Moduliflexales</taxon>
        <taxon>Candidatus Moduliflexaceae</taxon>
    </lineage>
</organism>
<dbReference type="HOGENOM" id="CLU_3230085_0_0_0"/>
<proteinExistence type="predicted"/>
<reference evidence="2" key="1">
    <citation type="journal article" date="2015" name="PeerJ">
        <title>First genomic representation of candidate bacterial phylum KSB3 points to enhanced environmental sensing as a trigger of wastewater bulking.</title>
        <authorList>
            <person name="Sekiguchi Y."/>
            <person name="Ohashi A."/>
            <person name="Parks D.H."/>
            <person name="Yamauchi T."/>
            <person name="Tyson G.W."/>
            <person name="Hugenholtz P."/>
        </authorList>
    </citation>
    <scope>NUCLEOTIDE SEQUENCE [LARGE SCALE GENOMIC DNA]</scope>
</reference>
<dbReference type="Proteomes" id="UP000030700">
    <property type="component" value="Unassembled WGS sequence"/>
</dbReference>
<evidence type="ECO:0000256" key="1">
    <source>
        <dbReference type="SAM" id="Phobius"/>
    </source>
</evidence>
<evidence type="ECO:0000313" key="3">
    <source>
        <dbReference type="Proteomes" id="UP000030700"/>
    </source>
</evidence>
<keyword evidence="1" id="KW-1133">Transmembrane helix</keyword>
<protein>
    <submittedName>
        <fullName evidence="2">Uncharacterized protein</fullName>
    </submittedName>
</protein>
<keyword evidence="1" id="KW-0472">Membrane</keyword>
<dbReference type="STRING" id="1499966.U14_00501"/>
<evidence type="ECO:0000313" key="2">
    <source>
        <dbReference type="EMBL" id="GAK49280.1"/>
    </source>
</evidence>
<dbReference type="AlphaFoldDB" id="A0A0S6VQD8"/>
<dbReference type="EMBL" id="DF820455">
    <property type="protein sequence ID" value="GAK49280.1"/>
    <property type="molecule type" value="Genomic_DNA"/>
</dbReference>